<evidence type="ECO:0000259" key="1">
    <source>
        <dbReference type="Pfam" id="PF00149"/>
    </source>
</evidence>
<dbReference type="PANTHER" id="PTHR12905:SF0">
    <property type="entry name" value="CALCINEURIN-LIKE PHOSPHOESTERASE DOMAIN-CONTAINING PROTEIN"/>
    <property type="match status" value="1"/>
</dbReference>
<comment type="caution">
    <text evidence="2">The sequence shown here is derived from an EMBL/GenBank/DDBJ whole genome shotgun (WGS) entry which is preliminary data.</text>
</comment>
<organism evidence="2 3">
    <name type="scientific">Cryomyces minteri</name>
    <dbReference type="NCBI Taxonomy" id="331657"/>
    <lineage>
        <taxon>Eukaryota</taxon>
        <taxon>Fungi</taxon>
        <taxon>Dikarya</taxon>
        <taxon>Ascomycota</taxon>
        <taxon>Pezizomycotina</taxon>
        <taxon>Dothideomycetes</taxon>
        <taxon>Dothideomycetes incertae sedis</taxon>
        <taxon>Cryomyces</taxon>
    </lineage>
</organism>
<protein>
    <recommendedName>
        <fullName evidence="1">Calcineurin-like phosphoesterase domain-containing protein</fullName>
    </recommendedName>
</protein>
<dbReference type="InterPro" id="IPR004843">
    <property type="entry name" value="Calcineurin-like_PHP"/>
</dbReference>
<reference evidence="2 3" key="1">
    <citation type="submission" date="2017-03" db="EMBL/GenBank/DDBJ databases">
        <title>Genomes of endolithic fungi from Antarctica.</title>
        <authorList>
            <person name="Coleine C."/>
            <person name="Masonjones S."/>
            <person name="Stajich J.E."/>
        </authorList>
    </citation>
    <scope>NUCLEOTIDE SEQUENCE [LARGE SCALE GENOMIC DNA]</scope>
    <source>
        <strain evidence="2 3">CCFEE 5187</strain>
    </source>
</reference>
<dbReference type="Proteomes" id="UP000308768">
    <property type="component" value="Unassembled WGS sequence"/>
</dbReference>
<evidence type="ECO:0000313" key="2">
    <source>
        <dbReference type="EMBL" id="TKA74746.1"/>
    </source>
</evidence>
<dbReference type="AlphaFoldDB" id="A0A4U0XFN6"/>
<dbReference type="CDD" id="cd07379">
    <property type="entry name" value="MPP_239FB"/>
    <property type="match status" value="1"/>
</dbReference>
<accession>A0A4U0XFN6</accession>
<dbReference type="Gene3D" id="3.60.21.10">
    <property type="match status" value="1"/>
</dbReference>
<proteinExistence type="predicted"/>
<dbReference type="InterPro" id="IPR051693">
    <property type="entry name" value="UPF0046_metallophosphoest"/>
</dbReference>
<dbReference type="InterPro" id="IPR029052">
    <property type="entry name" value="Metallo-depent_PP-like"/>
</dbReference>
<name>A0A4U0XFN6_9PEZI</name>
<dbReference type="OrthoDB" id="630188at2759"/>
<sequence>MSSRRQTSPSRTVEVRILTISDTHSTPLRHDSVKEDGSKQAFAAPLPPCDVFIHCGDLTNVGALHEYDLALDMLGSIDAELKLVVAGNHDVSLDEAFCAELRKSALSRPIHEDSYAAVASQAARTMWLGKRARDVGVTYLEEGMHQFKLRSGAKFTVYASPYTPFFCDWAFPYAAHEDRFNPSSASLSDADNIAHNPIPDRSDNVIDIMVTHGPPFDRLDRTDTGDSVGCPHLLRATMRARPRLHCFGHIHEGWGAERVRWAADADEVSHVAQSTQEWKTGGHESGIESAERIPVNREKMLTERAVFVDLSKRSGVALEAGRETLMVNAAIMDVQYCPTNAAWVVSLDLPEHIRTSWATVRLVHSYNFI</sequence>
<dbReference type="GO" id="GO:0016787">
    <property type="term" value="F:hydrolase activity"/>
    <property type="evidence" value="ECO:0007669"/>
    <property type="project" value="InterPro"/>
</dbReference>
<dbReference type="EMBL" id="NAJN01000337">
    <property type="protein sequence ID" value="TKA74746.1"/>
    <property type="molecule type" value="Genomic_DNA"/>
</dbReference>
<evidence type="ECO:0000313" key="3">
    <source>
        <dbReference type="Proteomes" id="UP000308768"/>
    </source>
</evidence>
<gene>
    <name evidence="2" type="ORF">B0A49_03680</name>
</gene>
<keyword evidence="3" id="KW-1185">Reference proteome</keyword>
<dbReference type="PANTHER" id="PTHR12905">
    <property type="entry name" value="METALLOPHOSPHOESTERASE"/>
    <property type="match status" value="1"/>
</dbReference>
<dbReference type="Pfam" id="PF00149">
    <property type="entry name" value="Metallophos"/>
    <property type="match status" value="1"/>
</dbReference>
<feature type="domain" description="Calcineurin-like phosphoesterase" evidence="1">
    <location>
        <begin position="16"/>
        <end position="252"/>
    </location>
</feature>
<dbReference type="SUPFAM" id="SSF56300">
    <property type="entry name" value="Metallo-dependent phosphatases"/>
    <property type="match status" value="1"/>
</dbReference>